<protein>
    <submittedName>
        <fullName evidence="2">Uncharacterized protein</fullName>
    </submittedName>
</protein>
<evidence type="ECO:0000313" key="2">
    <source>
        <dbReference type="EMBL" id="SPQ93913.1"/>
    </source>
</evidence>
<gene>
    <name evidence="2" type="ORF">PLBR_LOCUS1128</name>
</gene>
<feature type="compositionally biased region" description="Low complexity" evidence="1">
    <location>
        <begin position="67"/>
        <end position="79"/>
    </location>
</feature>
<feature type="region of interest" description="Disordered" evidence="1">
    <location>
        <begin position="56"/>
        <end position="80"/>
    </location>
</feature>
<evidence type="ECO:0000256" key="1">
    <source>
        <dbReference type="SAM" id="MobiDB-lite"/>
    </source>
</evidence>
<evidence type="ECO:0000313" key="3">
    <source>
        <dbReference type="Proteomes" id="UP000290189"/>
    </source>
</evidence>
<dbReference type="AlphaFoldDB" id="A0A3P3Y169"/>
<reference evidence="2 3" key="1">
    <citation type="submission" date="2018-03" db="EMBL/GenBank/DDBJ databases">
        <authorList>
            <person name="Fogelqvist J."/>
        </authorList>
    </citation>
    <scope>NUCLEOTIDE SEQUENCE [LARGE SCALE GENOMIC DNA]</scope>
</reference>
<proteinExistence type="predicted"/>
<organism evidence="2 3">
    <name type="scientific">Plasmodiophora brassicae</name>
    <name type="common">Clubroot disease agent</name>
    <dbReference type="NCBI Taxonomy" id="37360"/>
    <lineage>
        <taxon>Eukaryota</taxon>
        <taxon>Sar</taxon>
        <taxon>Rhizaria</taxon>
        <taxon>Endomyxa</taxon>
        <taxon>Phytomyxea</taxon>
        <taxon>Plasmodiophorida</taxon>
        <taxon>Plasmodiophoridae</taxon>
        <taxon>Plasmodiophora</taxon>
    </lineage>
</organism>
<name>A0A3P3Y169_PLABS</name>
<feature type="region of interest" description="Disordered" evidence="1">
    <location>
        <begin position="1"/>
        <end position="28"/>
    </location>
</feature>
<keyword evidence="2" id="KW-0496">Mitochondrion</keyword>
<dbReference type="Proteomes" id="UP000290189">
    <property type="component" value="Unassembled WGS sequence"/>
</dbReference>
<sequence>MGECAPSGSPPSKGAKRPSTPEQLAEPSVVLRRADPHARLKKGIAVVTGAAQIKSFRSTRATHRRTSTNSSASGAGASRVKGQKAPALLGKYQALCETIKTKWGAILATLPKLLQHSADLFGELSTQPECDEAMQESLQDIVRLVSEDCLSGKAMIDELQSRVDIQTTWLTMMCNQGYAHIGLGHIDQLERVVAEQDQLITSQRGWVQLMKTATDLTNSHSTFPKEGAALRWAWLQTRVKFGAFAPQKVSIRKRIQQIFFRRVKNIRRVKALRAAACRVNFSSEGTITA</sequence>
<geneLocation type="mitochondrion" evidence="2"/>
<dbReference type="EMBL" id="OVEO01000002">
    <property type="protein sequence ID" value="SPQ93913.1"/>
    <property type="molecule type" value="Genomic_DNA"/>
</dbReference>
<accession>A0A3P3Y169</accession>